<reference evidence="1 2" key="1">
    <citation type="submission" date="2015-09" db="EMBL/GenBank/DDBJ databases">
        <title>Draft genome sequence of Kouleothrix aurantiaca JCM 19913.</title>
        <authorList>
            <person name="Hemp J."/>
        </authorList>
    </citation>
    <scope>NUCLEOTIDE SEQUENCE [LARGE SCALE GENOMIC DNA]</scope>
    <source>
        <strain evidence="1 2">COM-B</strain>
    </source>
</reference>
<organism evidence="1 2">
    <name type="scientific">Kouleothrix aurantiaca</name>
    <dbReference type="NCBI Taxonomy" id="186479"/>
    <lineage>
        <taxon>Bacteria</taxon>
        <taxon>Bacillati</taxon>
        <taxon>Chloroflexota</taxon>
        <taxon>Chloroflexia</taxon>
        <taxon>Chloroflexales</taxon>
        <taxon>Roseiflexineae</taxon>
        <taxon>Roseiflexaceae</taxon>
        <taxon>Kouleothrix</taxon>
    </lineage>
</organism>
<dbReference type="EMBL" id="LJCR01003762">
    <property type="protein sequence ID" value="KPV43741.1"/>
    <property type="molecule type" value="Genomic_DNA"/>
</dbReference>
<feature type="non-terminal residue" evidence="1">
    <location>
        <position position="1"/>
    </location>
</feature>
<evidence type="ECO:0000313" key="1">
    <source>
        <dbReference type="EMBL" id="KPV43741.1"/>
    </source>
</evidence>
<proteinExistence type="predicted"/>
<gene>
    <name evidence="1" type="ORF">SE17_44285</name>
</gene>
<keyword evidence="2" id="KW-1185">Reference proteome</keyword>
<dbReference type="AlphaFoldDB" id="A0A0N8PPA0"/>
<sequence>TSGGFTLAERLAEWRSHADRRGAIECLLALTRDGDAPPQLRLTISISERGQRGKMTFLQITLPETETRAFITRLAELPRLAARLTAEVAVEVGRTALKGEWPGGRGPLTLSIRSTGPRGGVKTSAFALDRRQLESLVCELQHGLRRVRG</sequence>
<name>A0A0N8PPA0_9CHLR</name>
<comment type="caution">
    <text evidence="1">The sequence shown here is derived from an EMBL/GenBank/DDBJ whole genome shotgun (WGS) entry which is preliminary data.</text>
</comment>
<protein>
    <submittedName>
        <fullName evidence="1">Uncharacterized protein</fullName>
    </submittedName>
</protein>
<accession>A0A0N8PPA0</accession>
<evidence type="ECO:0000313" key="2">
    <source>
        <dbReference type="Proteomes" id="UP000050509"/>
    </source>
</evidence>
<dbReference type="Proteomes" id="UP000050509">
    <property type="component" value="Unassembled WGS sequence"/>
</dbReference>